<protein>
    <submittedName>
        <fullName evidence="2">Uncharacterized protein</fullName>
    </submittedName>
</protein>
<dbReference type="OrthoDB" id="6629535at2"/>
<dbReference type="EMBL" id="VFES01000001">
    <property type="protein sequence ID" value="TWR70174.1"/>
    <property type="molecule type" value="Genomic_DNA"/>
</dbReference>
<gene>
    <name evidence="2" type="ORF">FIV39_02225</name>
    <name evidence="1" type="ORF">SAMN04490186_6295</name>
</gene>
<sequence>MPVSPLLLNFTTNTLQMHFLLPSRSSGLNHHEPSIEAGSRGSVERCADRAIKTFNEFDPKAIKHELNMCNDYLRATDSRTQAAFLDGGKLNMPYIAGQTPTQEEVKEAVRDLFKLDFMMGDPAPENFKKTAEGKIVPVDFGLMFKRHLTDSIAPHIKIEIVHDYAKGGFECIPDALAGDYQNTINAMEKQLGDRSPSRRMNIPQLRRAGLF</sequence>
<proteinExistence type="predicted"/>
<reference evidence="2 4" key="2">
    <citation type="submission" date="2019-06" db="EMBL/GenBank/DDBJ databases">
        <title>Pseudomonas bimorpha sp. nov. isolated from bovine raw milk and skim milk concentrate.</title>
        <authorList>
            <person name="Hofmann K."/>
            <person name="Huptas C."/>
            <person name="Doll E."/>
            <person name="Scherer S."/>
            <person name="Wenning M."/>
        </authorList>
    </citation>
    <scope>NUCLEOTIDE SEQUENCE [LARGE SCALE GENOMIC DNA]</scope>
    <source>
        <strain evidence="2 4">DSM 17515</strain>
    </source>
</reference>
<dbReference type="RefSeq" id="WP_090408953.1">
    <property type="nucleotide sequence ID" value="NZ_FNKM01000002.1"/>
</dbReference>
<keyword evidence="3" id="KW-1185">Reference proteome</keyword>
<organism evidence="2 4">
    <name type="scientific">Pseudomonas grimontii</name>
    <dbReference type="NCBI Taxonomy" id="129847"/>
    <lineage>
        <taxon>Bacteria</taxon>
        <taxon>Pseudomonadati</taxon>
        <taxon>Pseudomonadota</taxon>
        <taxon>Gammaproteobacteria</taxon>
        <taxon>Pseudomonadales</taxon>
        <taxon>Pseudomonadaceae</taxon>
        <taxon>Pseudomonas</taxon>
    </lineage>
</organism>
<dbReference type="EMBL" id="FNKM01000002">
    <property type="protein sequence ID" value="SDR41712.1"/>
    <property type="molecule type" value="Genomic_DNA"/>
</dbReference>
<comment type="caution">
    <text evidence="2">The sequence shown here is derived from an EMBL/GenBank/DDBJ whole genome shotgun (WGS) entry which is preliminary data.</text>
</comment>
<evidence type="ECO:0000313" key="2">
    <source>
        <dbReference type="EMBL" id="TWR70174.1"/>
    </source>
</evidence>
<evidence type="ECO:0000313" key="4">
    <source>
        <dbReference type="Proteomes" id="UP000317267"/>
    </source>
</evidence>
<name>A0A1H1IVI1_9PSED</name>
<dbReference type="Proteomes" id="UP000198740">
    <property type="component" value="Unassembled WGS sequence"/>
</dbReference>
<accession>A0A1H1IVI1</accession>
<evidence type="ECO:0000313" key="1">
    <source>
        <dbReference type="EMBL" id="SDR41712.1"/>
    </source>
</evidence>
<evidence type="ECO:0000313" key="3">
    <source>
        <dbReference type="Proteomes" id="UP000198740"/>
    </source>
</evidence>
<reference evidence="1 3" key="1">
    <citation type="submission" date="2016-10" db="EMBL/GenBank/DDBJ databases">
        <authorList>
            <person name="Varghese N."/>
            <person name="Submissions S."/>
        </authorList>
    </citation>
    <scope>NUCLEOTIDE SEQUENCE [LARGE SCALE GENOMIC DNA]</scope>
    <source>
        <strain evidence="1 3">BS2976</strain>
    </source>
</reference>
<dbReference type="AlphaFoldDB" id="A0A1H1IVI1"/>
<dbReference type="Proteomes" id="UP000317267">
    <property type="component" value="Unassembled WGS sequence"/>
</dbReference>